<dbReference type="EMBL" id="CADCTP010000122">
    <property type="protein sequence ID" value="CAA9237651.1"/>
    <property type="molecule type" value="Genomic_DNA"/>
</dbReference>
<sequence length="109" mass="11752">MQRERGDHVTEPTVRQVKVSADDIESVSGKLAEFAQGLPEGERNVVAWLMGRAAQAPVEPEVLAKADRLRPTTVQDQLSTSLGVSQFERLQPGSRFAGSSVGVTGTVMF</sequence>
<reference evidence="1" key="1">
    <citation type="submission" date="2020-02" db="EMBL/GenBank/DDBJ databases">
        <authorList>
            <person name="Meier V. D."/>
        </authorList>
    </citation>
    <scope>NUCLEOTIDE SEQUENCE</scope>
    <source>
        <strain evidence="1">AVDCRST_MAG41</strain>
    </source>
</reference>
<protein>
    <submittedName>
        <fullName evidence="1">Uncharacterized protein</fullName>
    </submittedName>
</protein>
<dbReference type="AlphaFoldDB" id="A0A6J4HYG4"/>
<proteinExistence type="predicted"/>
<evidence type="ECO:0000313" key="1">
    <source>
        <dbReference type="EMBL" id="CAA9237651.1"/>
    </source>
</evidence>
<gene>
    <name evidence="1" type="ORF">AVDCRST_MAG41-1244</name>
</gene>
<name>A0A6J4HYG4_9ACTN</name>
<accession>A0A6J4HYG4</accession>
<organism evidence="1">
    <name type="scientific">uncultured Mycobacteriales bacterium</name>
    <dbReference type="NCBI Taxonomy" id="581187"/>
    <lineage>
        <taxon>Bacteria</taxon>
        <taxon>Bacillati</taxon>
        <taxon>Actinomycetota</taxon>
        <taxon>Actinomycetes</taxon>
        <taxon>Mycobacteriales</taxon>
        <taxon>environmental samples</taxon>
    </lineage>
</organism>